<protein>
    <submittedName>
        <fullName evidence="2">Uncharacterized protein</fullName>
    </submittedName>
</protein>
<comment type="caution">
    <text evidence="2">The sequence shown here is derived from an EMBL/GenBank/DDBJ whole genome shotgun (WGS) entry which is preliminary data.</text>
</comment>
<organism evidence="2 3">
    <name type="scientific">Lacticaseibacillus camelliae DSM 22697 = JCM 13995</name>
    <dbReference type="NCBI Taxonomy" id="1423730"/>
    <lineage>
        <taxon>Bacteria</taxon>
        <taxon>Bacillati</taxon>
        <taxon>Bacillota</taxon>
        <taxon>Bacilli</taxon>
        <taxon>Lactobacillales</taxon>
        <taxon>Lactobacillaceae</taxon>
        <taxon>Lacticaseibacillus</taxon>
    </lineage>
</organism>
<keyword evidence="1" id="KW-0812">Transmembrane</keyword>
<accession>A0A0R2FCD4</accession>
<name>A0A0R2FCD4_9LACO</name>
<evidence type="ECO:0000313" key="2">
    <source>
        <dbReference type="EMBL" id="KRN22716.1"/>
    </source>
</evidence>
<feature type="transmembrane region" description="Helical" evidence="1">
    <location>
        <begin position="71"/>
        <end position="89"/>
    </location>
</feature>
<reference evidence="2 3" key="1">
    <citation type="journal article" date="2015" name="Genome Announc.">
        <title>Expanding the biotechnology potential of lactobacilli through comparative genomics of 213 strains and associated genera.</title>
        <authorList>
            <person name="Sun Z."/>
            <person name="Harris H.M."/>
            <person name="McCann A."/>
            <person name="Guo C."/>
            <person name="Argimon S."/>
            <person name="Zhang W."/>
            <person name="Yang X."/>
            <person name="Jeffery I.B."/>
            <person name="Cooney J.C."/>
            <person name="Kagawa T.F."/>
            <person name="Liu W."/>
            <person name="Song Y."/>
            <person name="Salvetti E."/>
            <person name="Wrobel A."/>
            <person name="Rasinkangas P."/>
            <person name="Parkhill J."/>
            <person name="Rea M.C."/>
            <person name="O'Sullivan O."/>
            <person name="Ritari J."/>
            <person name="Douillard F.P."/>
            <person name="Paul Ross R."/>
            <person name="Yang R."/>
            <person name="Briner A.E."/>
            <person name="Felis G.E."/>
            <person name="de Vos W.M."/>
            <person name="Barrangou R."/>
            <person name="Klaenhammer T.R."/>
            <person name="Caufield P.W."/>
            <person name="Cui Y."/>
            <person name="Zhang H."/>
            <person name="O'Toole P.W."/>
        </authorList>
    </citation>
    <scope>NUCLEOTIDE SEQUENCE [LARGE SCALE GENOMIC DNA]</scope>
    <source>
        <strain evidence="2 3">DSM 22697</strain>
    </source>
</reference>
<gene>
    <name evidence="2" type="ORF">FC75_GL001765</name>
</gene>
<evidence type="ECO:0000313" key="3">
    <source>
        <dbReference type="Proteomes" id="UP000050865"/>
    </source>
</evidence>
<feature type="transmembrane region" description="Helical" evidence="1">
    <location>
        <begin position="41"/>
        <end position="65"/>
    </location>
</feature>
<dbReference type="Proteomes" id="UP000050865">
    <property type="component" value="Unassembled WGS sequence"/>
</dbReference>
<keyword evidence="3" id="KW-1185">Reference proteome</keyword>
<dbReference type="AlphaFoldDB" id="A0A0R2FCD4"/>
<keyword evidence="1" id="KW-0472">Membrane</keyword>
<evidence type="ECO:0000256" key="1">
    <source>
        <dbReference type="SAM" id="Phobius"/>
    </source>
</evidence>
<dbReference type="EMBL" id="AYZJ01000030">
    <property type="protein sequence ID" value="KRN22716.1"/>
    <property type="molecule type" value="Genomic_DNA"/>
</dbReference>
<keyword evidence="1" id="KW-1133">Transmembrane helix</keyword>
<proteinExistence type="predicted"/>
<sequence length="105" mass="11795">MNNFKMGGAYLMEDLLGCLLEPLLELILLPQFDAAHRRRALIQLIIAVLVDGTGTALGGWVTWQMIRARDWGLLIVGLILLALFGGLLIQTLRRYVKMQLSSKHH</sequence>